<keyword evidence="3" id="KW-1185">Reference proteome</keyword>
<proteinExistence type="predicted"/>
<dbReference type="Proteomes" id="UP001186944">
    <property type="component" value="Unassembled WGS sequence"/>
</dbReference>
<dbReference type="AlphaFoldDB" id="A0AA88XYL3"/>
<dbReference type="EMBL" id="VSWD01000008">
    <property type="protein sequence ID" value="KAK3094474.1"/>
    <property type="molecule type" value="Genomic_DNA"/>
</dbReference>
<feature type="region of interest" description="Disordered" evidence="1">
    <location>
        <begin position="51"/>
        <end position="103"/>
    </location>
</feature>
<accession>A0AA88XYL3</accession>
<comment type="caution">
    <text evidence="2">The sequence shown here is derived from an EMBL/GenBank/DDBJ whole genome shotgun (WGS) entry which is preliminary data.</text>
</comment>
<gene>
    <name evidence="2" type="ORF">FSP39_002219</name>
</gene>
<feature type="region of interest" description="Disordered" evidence="1">
    <location>
        <begin position="1"/>
        <end position="22"/>
    </location>
</feature>
<sequence>MTEKREINQLPTEILPIPPDAMMRRRSLSDATQYKGTRRTSCLLPEIKVEDCSEKKVQSDDEELDELPPLGAFRPRANTCPNDLFHHRRPRPPTPPPSEGKKLTWKELTRNPSKEKVMFSPHKLSKVSEVSEGIKGETDKNQNTDKSVNYTTRKLQQTSLTDGATATARSAGVARTIGVTECG</sequence>
<organism evidence="2 3">
    <name type="scientific">Pinctada imbricata</name>
    <name type="common">Atlantic pearl-oyster</name>
    <name type="synonym">Pinctada martensii</name>
    <dbReference type="NCBI Taxonomy" id="66713"/>
    <lineage>
        <taxon>Eukaryota</taxon>
        <taxon>Metazoa</taxon>
        <taxon>Spiralia</taxon>
        <taxon>Lophotrochozoa</taxon>
        <taxon>Mollusca</taxon>
        <taxon>Bivalvia</taxon>
        <taxon>Autobranchia</taxon>
        <taxon>Pteriomorphia</taxon>
        <taxon>Pterioida</taxon>
        <taxon>Pterioidea</taxon>
        <taxon>Pteriidae</taxon>
        <taxon>Pinctada</taxon>
    </lineage>
</organism>
<evidence type="ECO:0000313" key="2">
    <source>
        <dbReference type="EMBL" id="KAK3094474.1"/>
    </source>
</evidence>
<name>A0AA88XYL3_PINIB</name>
<reference evidence="2" key="1">
    <citation type="submission" date="2019-08" db="EMBL/GenBank/DDBJ databases">
        <title>The improved chromosome-level genome for the pearl oyster Pinctada fucata martensii using PacBio sequencing and Hi-C.</title>
        <authorList>
            <person name="Zheng Z."/>
        </authorList>
    </citation>
    <scope>NUCLEOTIDE SEQUENCE</scope>
    <source>
        <strain evidence="2">ZZ-2019</strain>
        <tissue evidence="2">Adductor muscle</tissue>
    </source>
</reference>
<evidence type="ECO:0000313" key="3">
    <source>
        <dbReference type="Proteomes" id="UP001186944"/>
    </source>
</evidence>
<evidence type="ECO:0000256" key="1">
    <source>
        <dbReference type="SAM" id="MobiDB-lite"/>
    </source>
</evidence>
<protein>
    <submittedName>
        <fullName evidence="2">Uncharacterized protein</fullName>
    </submittedName>
</protein>